<dbReference type="EMBL" id="QROO01000028">
    <property type="protein sequence ID" value="RHL34517.1"/>
    <property type="molecule type" value="Genomic_DNA"/>
</dbReference>
<organism evidence="4 5">
    <name type="scientific">Bacteroides xylanisolvens</name>
    <dbReference type="NCBI Taxonomy" id="371601"/>
    <lineage>
        <taxon>Bacteria</taxon>
        <taxon>Pseudomonadati</taxon>
        <taxon>Bacteroidota</taxon>
        <taxon>Bacteroidia</taxon>
        <taxon>Bacteroidales</taxon>
        <taxon>Bacteroidaceae</taxon>
        <taxon>Bacteroides</taxon>
    </lineage>
</organism>
<evidence type="ECO:0000313" key="5">
    <source>
        <dbReference type="Proteomes" id="UP000284495"/>
    </source>
</evidence>
<reference evidence="4 5" key="1">
    <citation type="submission" date="2018-08" db="EMBL/GenBank/DDBJ databases">
        <title>A genome reference for cultivated species of the human gut microbiota.</title>
        <authorList>
            <person name="Zou Y."/>
            <person name="Xue W."/>
            <person name="Luo G."/>
        </authorList>
    </citation>
    <scope>NUCLEOTIDE SEQUENCE [LARGE SCALE GENOMIC DNA]</scope>
    <source>
        <strain evidence="4 5">AF38-2</strain>
    </source>
</reference>
<evidence type="ECO:0000313" key="6">
    <source>
        <dbReference type="Proteomes" id="UP000474077"/>
    </source>
</evidence>
<feature type="coiled-coil region" evidence="1">
    <location>
        <begin position="44"/>
        <end position="96"/>
    </location>
</feature>
<comment type="caution">
    <text evidence="4">The sequence shown here is derived from an EMBL/GenBank/DDBJ whole genome shotgun (WGS) entry which is preliminary data.</text>
</comment>
<dbReference type="EMBL" id="WDER01000033">
    <property type="protein sequence ID" value="KAB6082008.1"/>
    <property type="molecule type" value="Genomic_DNA"/>
</dbReference>
<dbReference type="Proteomes" id="UP000474077">
    <property type="component" value="Unassembled WGS sequence"/>
</dbReference>
<dbReference type="RefSeq" id="WP_049702385.1">
    <property type="nucleotide sequence ID" value="NZ_CP072212.1"/>
</dbReference>
<keyword evidence="2" id="KW-0812">Transmembrane</keyword>
<sequence>MNDVITQNLLTFLLGGGLLSSITGVITLKYTKKQAEAKALSSVQDVYQELIADLRADKEAMKKEKIESETKWTYRIEKLESNQLSQDKKIAENEKEIADLKRFKCVNLTCNNRKQ</sequence>
<keyword evidence="2" id="KW-1133">Transmembrane helix</keyword>
<evidence type="ECO:0000313" key="4">
    <source>
        <dbReference type="EMBL" id="RHL34517.1"/>
    </source>
</evidence>
<protein>
    <submittedName>
        <fullName evidence="4">Uncharacterized protein</fullName>
    </submittedName>
</protein>
<feature type="transmembrane region" description="Helical" evidence="2">
    <location>
        <begin position="12"/>
        <end position="31"/>
    </location>
</feature>
<gene>
    <name evidence="4" type="ORF">DW027_19060</name>
    <name evidence="3" type="ORF">GA560_13060</name>
</gene>
<keyword evidence="2" id="KW-0472">Membrane</keyword>
<accession>A0A415KE36</accession>
<reference evidence="3 6" key="2">
    <citation type="journal article" date="2019" name="Nat. Med.">
        <title>A library of human gut bacterial isolates paired with longitudinal multiomics data enables mechanistic microbiome research.</title>
        <authorList>
            <person name="Poyet M."/>
            <person name="Groussin M."/>
            <person name="Gibbons S.M."/>
            <person name="Avila-Pacheco J."/>
            <person name="Jiang X."/>
            <person name="Kearney S.M."/>
            <person name="Perrotta A.R."/>
            <person name="Berdy B."/>
            <person name="Zhao S."/>
            <person name="Lieberman T.D."/>
            <person name="Swanson P.K."/>
            <person name="Smith M."/>
            <person name="Roesemann S."/>
            <person name="Alexander J.E."/>
            <person name="Rich S.A."/>
            <person name="Livny J."/>
            <person name="Vlamakis H."/>
            <person name="Clish C."/>
            <person name="Bullock K."/>
            <person name="Deik A."/>
            <person name="Scott J."/>
            <person name="Pierce K.A."/>
            <person name="Xavier R.J."/>
            <person name="Alm E.J."/>
        </authorList>
    </citation>
    <scope>NUCLEOTIDE SEQUENCE [LARGE SCALE GENOMIC DNA]</scope>
    <source>
        <strain evidence="3 6">BIOML-A73</strain>
    </source>
</reference>
<proteinExistence type="predicted"/>
<keyword evidence="1" id="KW-0175">Coiled coil</keyword>
<evidence type="ECO:0000313" key="3">
    <source>
        <dbReference type="EMBL" id="KAB6082008.1"/>
    </source>
</evidence>
<name>A0A415KE36_9BACE</name>
<dbReference type="AlphaFoldDB" id="A0A415KE36"/>
<evidence type="ECO:0000256" key="2">
    <source>
        <dbReference type="SAM" id="Phobius"/>
    </source>
</evidence>
<dbReference type="Proteomes" id="UP000284495">
    <property type="component" value="Unassembled WGS sequence"/>
</dbReference>
<evidence type="ECO:0000256" key="1">
    <source>
        <dbReference type="SAM" id="Coils"/>
    </source>
</evidence>